<evidence type="ECO:0000256" key="1">
    <source>
        <dbReference type="ARBA" id="ARBA00004141"/>
    </source>
</evidence>
<proteinExistence type="inferred from homology"/>
<evidence type="ECO:0000256" key="4">
    <source>
        <dbReference type="ARBA" id="ARBA00022989"/>
    </source>
</evidence>
<dbReference type="AlphaFoldDB" id="Q230W3"/>
<dbReference type="Proteomes" id="UP000009168">
    <property type="component" value="Unassembled WGS sequence"/>
</dbReference>
<dbReference type="PANTHER" id="PTHR31893">
    <property type="entry name" value="TRANSMEMBRANE PROTEIN 151 HOMOLOG"/>
    <property type="match status" value="1"/>
</dbReference>
<dbReference type="InParanoid" id="Q230W3"/>
<dbReference type="GeneID" id="7843603"/>
<dbReference type="HOGENOM" id="CLU_779617_0_0_1"/>
<keyword evidence="5 7" id="KW-0472">Membrane</keyword>
<dbReference type="RefSeq" id="XP_001011421.2">
    <property type="nucleotide sequence ID" value="XM_001011421.2"/>
</dbReference>
<protein>
    <submittedName>
        <fullName evidence="8">Transmembrane protein, putative</fullName>
    </submittedName>
</protein>
<feature type="region of interest" description="Disordered" evidence="6">
    <location>
        <begin position="1"/>
        <end position="21"/>
    </location>
</feature>
<dbReference type="InterPro" id="IPR026767">
    <property type="entry name" value="Tmem151"/>
</dbReference>
<evidence type="ECO:0000256" key="3">
    <source>
        <dbReference type="ARBA" id="ARBA00022692"/>
    </source>
</evidence>
<keyword evidence="9" id="KW-1185">Reference proteome</keyword>
<keyword evidence="3 7" id="KW-0812">Transmembrane</keyword>
<keyword evidence="4 7" id="KW-1133">Transmembrane helix</keyword>
<evidence type="ECO:0000256" key="7">
    <source>
        <dbReference type="SAM" id="Phobius"/>
    </source>
</evidence>
<gene>
    <name evidence="8" type="ORF">TTHERM_00433960</name>
</gene>
<feature type="transmembrane region" description="Helical" evidence="7">
    <location>
        <begin position="279"/>
        <end position="297"/>
    </location>
</feature>
<reference evidence="9" key="1">
    <citation type="journal article" date="2006" name="PLoS Biol.">
        <title>Macronuclear genome sequence of the ciliate Tetrahymena thermophila, a model eukaryote.</title>
        <authorList>
            <person name="Eisen J.A."/>
            <person name="Coyne R.S."/>
            <person name="Wu M."/>
            <person name="Wu D."/>
            <person name="Thiagarajan M."/>
            <person name="Wortman J.R."/>
            <person name="Badger J.H."/>
            <person name="Ren Q."/>
            <person name="Amedeo P."/>
            <person name="Jones K.M."/>
            <person name="Tallon L.J."/>
            <person name="Delcher A.L."/>
            <person name="Salzberg S.L."/>
            <person name="Silva J.C."/>
            <person name="Haas B.J."/>
            <person name="Majoros W.H."/>
            <person name="Farzad M."/>
            <person name="Carlton J.M."/>
            <person name="Smith R.K. Jr."/>
            <person name="Garg J."/>
            <person name="Pearlman R.E."/>
            <person name="Karrer K.M."/>
            <person name="Sun L."/>
            <person name="Manning G."/>
            <person name="Elde N.C."/>
            <person name="Turkewitz A.P."/>
            <person name="Asai D.J."/>
            <person name="Wilkes D.E."/>
            <person name="Wang Y."/>
            <person name="Cai H."/>
            <person name="Collins K."/>
            <person name="Stewart B.A."/>
            <person name="Lee S.R."/>
            <person name="Wilamowska K."/>
            <person name="Weinberg Z."/>
            <person name="Ruzzo W.L."/>
            <person name="Wloga D."/>
            <person name="Gaertig J."/>
            <person name="Frankel J."/>
            <person name="Tsao C.-C."/>
            <person name="Gorovsky M.A."/>
            <person name="Keeling P.J."/>
            <person name="Waller R.F."/>
            <person name="Patron N.J."/>
            <person name="Cherry J.M."/>
            <person name="Stover N.A."/>
            <person name="Krieger C.J."/>
            <person name="del Toro C."/>
            <person name="Ryder H.F."/>
            <person name="Williamson S.C."/>
            <person name="Barbeau R.A."/>
            <person name="Hamilton E.P."/>
            <person name="Orias E."/>
        </authorList>
    </citation>
    <scope>NUCLEOTIDE SEQUENCE [LARGE SCALE GENOMIC DNA]</scope>
    <source>
        <strain evidence="9">SB210</strain>
    </source>
</reference>
<dbReference type="EMBL" id="GG662532">
    <property type="protein sequence ID" value="EAR91176.2"/>
    <property type="molecule type" value="Genomic_DNA"/>
</dbReference>
<name>Q230W3_TETTS</name>
<evidence type="ECO:0000313" key="9">
    <source>
        <dbReference type="Proteomes" id="UP000009168"/>
    </source>
</evidence>
<dbReference type="PANTHER" id="PTHR31893:SF5">
    <property type="entry name" value="TRANSMEMBRANE PROTEIN 151 HOMOLOG"/>
    <property type="match status" value="1"/>
</dbReference>
<evidence type="ECO:0000256" key="2">
    <source>
        <dbReference type="ARBA" id="ARBA00009583"/>
    </source>
</evidence>
<sequence>MQFNQEGVNQRGDQFSQGQQQQCQQEEFNPQSFQKQRTIGQVSNSFQRRLTEREKNNVKGHVFLEPKWNNSFHLETPILGVITLIILAIYFCFLFSGRIEADKDKLIYGSIALILYIIECCTNGVVGYLRNQMSVRELQNYLNEIKQMNFELKFNVSSYHYQYRSHYDSEKKRNVRSQETVYTYNETFEYPVGQTVDETEDSTVFFEKAKYFRIHSFVTYSFGDQQSARYYDDMIKLARNKAKSRDTFQSESEDQNCQGLKTTLLAYQDGVKLDPMLSVPVYIIYCLVGLSLLYRILLNQRVSFLEHCVHKKVYMDLNKVNPEVYQFEMVRQNVQYQQIIMNNQAQIINQQQQILQQQQQGILNQNMQQPLQPNYNYPQQPINDVPNPMN</sequence>
<comment type="similarity">
    <text evidence="2">Belongs to the TMEM151 family.</text>
</comment>
<dbReference type="KEGG" id="tet:TTHERM_00433960"/>
<feature type="transmembrane region" description="Helical" evidence="7">
    <location>
        <begin position="107"/>
        <end position="129"/>
    </location>
</feature>
<evidence type="ECO:0000313" key="8">
    <source>
        <dbReference type="EMBL" id="EAR91176.2"/>
    </source>
</evidence>
<evidence type="ECO:0000256" key="5">
    <source>
        <dbReference type="ARBA" id="ARBA00023136"/>
    </source>
</evidence>
<accession>Q230W3</accession>
<organism evidence="8 9">
    <name type="scientific">Tetrahymena thermophila (strain SB210)</name>
    <dbReference type="NCBI Taxonomy" id="312017"/>
    <lineage>
        <taxon>Eukaryota</taxon>
        <taxon>Sar</taxon>
        <taxon>Alveolata</taxon>
        <taxon>Ciliophora</taxon>
        <taxon>Intramacronucleata</taxon>
        <taxon>Oligohymenophorea</taxon>
        <taxon>Hymenostomatida</taxon>
        <taxon>Tetrahymenina</taxon>
        <taxon>Tetrahymenidae</taxon>
        <taxon>Tetrahymena</taxon>
    </lineage>
</organism>
<feature type="transmembrane region" description="Helical" evidence="7">
    <location>
        <begin position="76"/>
        <end position="95"/>
    </location>
</feature>
<feature type="compositionally biased region" description="Low complexity" evidence="6">
    <location>
        <begin position="9"/>
        <end position="21"/>
    </location>
</feature>
<comment type="subcellular location">
    <subcellularLocation>
        <location evidence="1">Membrane</location>
        <topology evidence="1">Multi-pass membrane protein</topology>
    </subcellularLocation>
</comment>
<dbReference type="GO" id="GO:0016020">
    <property type="term" value="C:membrane"/>
    <property type="evidence" value="ECO:0007669"/>
    <property type="project" value="UniProtKB-SubCell"/>
</dbReference>
<evidence type="ECO:0000256" key="6">
    <source>
        <dbReference type="SAM" id="MobiDB-lite"/>
    </source>
</evidence>